<evidence type="ECO:0000313" key="7">
    <source>
        <dbReference type="EMBL" id="CAE0412615.1"/>
    </source>
</evidence>
<dbReference type="InterPro" id="IPR036388">
    <property type="entry name" value="WH-like_DNA-bd_sf"/>
</dbReference>
<comment type="subcellular location">
    <subcellularLocation>
        <location evidence="1">Nucleus</location>
    </subcellularLocation>
</comment>
<keyword evidence="3" id="KW-0539">Nucleus</keyword>
<name>A0A7S3L5V8_9STRA</name>
<evidence type="ECO:0000256" key="1">
    <source>
        <dbReference type="ARBA" id="ARBA00004123"/>
    </source>
</evidence>
<dbReference type="PANTHER" id="PTHR10015">
    <property type="entry name" value="HEAT SHOCK TRANSCRIPTION FACTOR"/>
    <property type="match status" value="1"/>
</dbReference>
<evidence type="ECO:0000256" key="3">
    <source>
        <dbReference type="ARBA" id="ARBA00023242"/>
    </source>
</evidence>
<dbReference type="SUPFAM" id="SSF46785">
    <property type="entry name" value="Winged helix' DNA-binding domain"/>
    <property type="match status" value="1"/>
</dbReference>
<feature type="compositionally biased region" description="Basic and acidic residues" evidence="5">
    <location>
        <begin position="17"/>
        <end position="26"/>
    </location>
</feature>
<dbReference type="InterPro" id="IPR000232">
    <property type="entry name" value="HSF_DNA-bd"/>
</dbReference>
<dbReference type="InterPro" id="IPR036390">
    <property type="entry name" value="WH_DNA-bd_sf"/>
</dbReference>
<dbReference type="GO" id="GO:0043565">
    <property type="term" value="F:sequence-specific DNA binding"/>
    <property type="evidence" value="ECO:0007669"/>
    <property type="project" value="InterPro"/>
</dbReference>
<dbReference type="Gene3D" id="1.10.10.10">
    <property type="entry name" value="Winged helix-like DNA-binding domain superfamily/Winged helix DNA-binding domain"/>
    <property type="match status" value="1"/>
</dbReference>
<comment type="similarity">
    <text evidence="4">Belongs to the HSF family.</text>
</comment>
<reference evidence="7" key="1">
    <citation type="submission" date="2021-01" db="EMBL/GenBank/DDBJ databases">
        <authorList>
            <person name="Corre E."/>
            <person name="Pelletier E."/>
            <person name="Niang G."/>
            <person name="Scheremetjew M."/>
            <person name="Finn R."/>
            <person name="Kale V."/>
            <person name="Holt S."/>
            <person name="Cochrane G."/>
            <person name="Meng A."/>
            <person name="Brown T."/>
            <person name="Cohen L."/>
        </authorList>
    </citation>
    <scope>NUCLEOTIDE SEQUENCE</scope>
    <source>
        <strain evidence="7">CCMP127</strain>
    </source>
</reference>
<evidence type="ECO:0000256" key="5">
    <source>
        <dbReference type="SAM" id="MobiDB-lite"/>
    </source>
</evidence>
<protein>
    <recommendedName>
        <fullName evidence="6">HSF-type DNA-binding domain-containing protein</fullName>
    </recommendedName>
</protein>
<feature type="compositionally biased region" description="Low complexity" evidence="5">
    <location>
        <begin position="256"/>
        <end position="265"/>
    </location>
</feature>
<dbReference type="PANTHER" id="PTHR10015:SF206">
    <property type="entry name" value="HSF-TYPE DNA-BINDING DOMAIN-CONTAINING PROTEIN"/>
    <property type="match status" value="1"/>
</dbReference>
<organism evidence="7">
    <name type="scientific">Amphora coffeiformis</name>
    <dbReference type="NCBI Taxonomy" id="265554"/>
    <lineage>
        <taxon>Eukaryota</taxon>
        <taxon>Sar</taxon>
        <taxon>Stramenopiles</taxon>
        <taxon>Ochrophyta</taxon>
        <taxon>Bacillariophyta</taxon>
        <taxon>Bacillariophyceae</taxon>
        <taxon>Bacillariophycidae</taxon>
        <taxon>Thalassiophysales</taxon>
        <taxon>Catenulaceae</taxon>
        <taxon>Amphora</taxon>
    </lineage>
</organism>
<feature type="region of interest" description="Disordered" evidence="5">
    <location>
        <begin position="256"/>
        <end position="300"/>
    </location>
</feature>
<feature type="domain" description="HSF-type DNA-binding" evidence="6">
    <location>
        <begin position="52"/>
        <end position="147"/>
    </location>
</feature>
<dbReference type="PRINTS" id="PR00056">
    <property type="entry name" value="HSFDOMAIN"/>
</dbReference>
<feature type="compositionally biased region" description="Basic and acidic residues" evidence="5">
    <location>
        <begin position="269"/>
        <end position="300"/>
    </location>
</feature>
<dbReference type="AlphaFoldDB" id="A0A7S3L5V8"/>
<dbReference type="EMBL" id="HBIM01012007">
    <property type="protein sequence ID" value="CAE0412615.1"/>
    <property type="molecule type" value="Transcribed_RNA"/>
</dbReference>
<dbReference type="FunFam" id="1.10.10.10:FF:000479">
    <property type="entry name" value="Predicted protein"/>
    <property type="match status" value="1"/>
</dbReference>
<feature type="compositionally biased region" description="Basic and acidic residues" evidence="5">
    <location>
        <begin position="34"/>
        <end position="52"/>
    </location>
</feature>
<evidence type="ECO:0000256" key="4">
    <source>
        <dbReference type="RuleBase" id="RU004020"/>
    </source>
</evidence>
<dbReference type="GO" id="GO:0005634">
    <property type="term" value="C:nucleus"/>
    <property type="evidence" value="ECO:0007669"/>
    <property type="project" value="UniProtKB-SubCell"/>
</dbReference>
<keyword evidence="2" id="KW-0238">DNA-binding</keyword>
<dbReference type="SMART" id="SM00415">
    <property type="entry name" value="HSF"/>
    <property type="match status" value="1"/>
</dbReference>
<gene>
    <name evidence="7" type="ORF">ACOF00016_LOCUS9877</name>
</gene>
<dbReference type="GO" id="GO:0003700">
    <property type="term" value="F:DNA-binding transcription factor activity"/>
    <property type="evidence" value="ECO:0007669"/>
    <property type="project" value="InterPro"/>
</dbReference>
<dbReference type="Pfam" id="PF00447">
    <property type="entry name" value="HSF_DNA-bind"/>
    <property type="match status" value="1"/>
</dbReference>
<proteinExistence type="inferred from homology"/>
<evidence type="ECO:0000256" key="2">
    <source>
        <dbReference type="ARBA" id="ARBA00023125"/>
    </source>
</evidence>
<evidence type="ECO:0000259" key="6">
    <source>
        <dbReference type="SMART" id="SM00415"/>
    </source>
</evidence>
<feature type="region of interest" description="Disordered" evidence="5">
    <location>
        <begin position="1"/>
        <end position="54"/>
    </location>
</feature>
<sequence>MTDEKPVPEGVNVGEDDDHRDGDKPEATINTNNAKDDCSDLTDNNHETDEQAPKSFPQKLMDILSDEVHADIISWLPHGTGFQIHKKKTFAAEILPKHFKASKFTSFTRKLNRWGFTRVPRGPETGAYFHKLFRRDQPHLCSSMTSNSGNKYQANPMQQQLLPNIPGMGMMPFPYMPAMMPTPMSPGMGGNNMTPQQQQVMWQQMQNMQNMMMFQQQMMQMQQAGMNPQGMNAAGMNSPGMSNMNNMSNMNSPNPMSSMINVPPMTGNKTDDRTDGQGKKNENAGRGIKGEPRPGDSEDV</sequence>
<accession>A0A7S3L5V8</accession>